<reference evidence="12" key="1">
    <citation type="submission" date="2013-04" db="EMBL/GenBank/DDBJ databases">
        <authorList>
            <person name="Qu J."/>
            <person name="Murali S.C."/>
            <person name="Bandaranaike D."/>
            <person name="Bellair M."/>
            <person name="Blankenburg K."/>
            <person name="Chao H."/>
            <person name="Dinh H."/>
            <person name="Doddapaneni H."/>
            <person name="Downs B."/>
            <person name="Dugan-Rocha S."/>
            <person name="Elkadiri S."/>
            <person name="Gnanaolivu R.D."/>
            <person name="Hernandez B."/>
            <person name="Javaid M."/>
            <person name="Jayaseelan J.C."/>
            <person name="Lee S."/>
            <person name="Li M."/>
            <person name="Ming W."/>
            <person name="Munidasa M."/>
            <person name="Muniz J."/>
            <person name="Nguyen L."/>
            <person name="Ongeri F."/>
            <person name="Osuji N."/>
            <person name="Pu L.-L."/>
            <person name="Puazo M."/>
            <person name="Qu C."/>
            <person name="Quiroz J."/>
            <person name="Raj R."/>
            <person name="Weissenberger G."/>
            <person name="Xin Y."/>
            <person name="Zou X."/>
            <person name="Han Y."/>
            <person name="Richards S."/>
            <person name="Worley K."/>
            <person name="Muzny D."/>
            <person name="Gibbs R."/>
        </authorList>
    </citation>
    <scope>NUCLEOTIDE SEQUENCE</scope>
    <source>
        <strain evidence="12">Sampled in the wild</strain>
    </source>
</reference>
<dbReference type="PANTHER" id="PTHR12961">
    <property type="entry name" value="CONSERVED OLIGOMERIC GOLGI COMPLEX COMPONENT 2"/>
    <property type="match status" value="1"/>
</dbReference>
<keyword evidence="13" id="KW-1185">Reference proteome</keyword>
<dbReference type="InterPro" id="IPR024603">
    <property type="entry name" value="COG_complex_COG2_C"/>
</dbReference>
<dbReference type="InterPro" id="IPR009316">
    <property type="entry name" value="COG2"/>
</dbReference>
<evidence type="ECO:0000256" key="8">
    <source>
        <dbReference type="ARBA" id="ARBA00031344"/>
    </source>
</evidence>
<feature type="region of interest" description="Disordered" evidence="9">
    <location>
        <begin position="468"/>
        <end position="493"/>
    </location>
</feature>
<evidence type="ECO:0000259" key="11">
    <source>
        <dbReference type="Pfam" id="PF12022"/>
    </source>
</evidence>
<keyword evidence="4" id="KW-0813">Transport</keyword>
<comment type="similarity">
    <text evidence="2">Belongs to the COG2 family.</text>
</comment>
<evidence type="ECO:0000256" key="6">
    <source>
        <dbReference type="ARBA" id="ARBA00023034"/>
    </source>
</evidence>
<reference evidence="12" key="2">
    <citation type="submission" date="2017-10" db="EMBL/GenBank/DDBJ databases">
        <title>Ladona fulva Genome sequencing and assembly.</title>
        <authorList>
            <person name="Murali S."/>
            <person name="Richards S."/>
            <person name="Bandaranaike D."/>
            <person name="Bellair M."/>
            <person name="Blankenburg K."/>
            <person name="Chao H."/>
            <person name="Dinh H."/>
            <person name="Doddapaneni H."/>
            <person name="Dugan-Rocha S."/>
            <person name="Elkadiri S."/>
            <person name="Gnanaolivu R."/>
            <person name="Hernandez B."/>
            <person name="Skinner E."/>
            <person name="Javaid M."/>
            <person name="Lee S."/>
            <person name="Li M."/>
            <person name="Ming W."/>
            <person name="Munidasa M."/>
            <person name="Muniz J."/>
            <person name="Nguyen L."/>
            <person name="Hughes D."/>
            <person name="Osuji N."/>
            <person name="Pu L.-L."/>
            <person name="Puazo M."/>
            <person name="Qu C."/>
            <person name="Quiroz J."/>
            <person name="Raj R."/>
            <person name="Weissenberger G."/>
            <person name="Xin Y."/>
            <person name="Zou X."/>
            <person name="Han Y."/>
            <person name="Worley K."/>
            <person name="Muzny D."/>
            <person name="Gibbs R."/>
        </authorList>
    </citation>
    <scope>NUCLEOTIDE SEQUENCE</scope>
    <source>
        <strain evidence="12">Sampled in the wild</strain>
    </source>
</reference>
<dbReference type="OrthoDB" id="332281at2759"/>
<dbReference type="GO" id="GO:0015031">
    <property type="term" value="P:protein transport"/>
    <property type="evidence" value="ECO:0007669"/>
    <property type="project" value="UniProtKB-KW"/>
</dbReference>
<dbReference type="GO" id="GO:0007030">
    <property type="term" value="P:Golgi organization"/>
    <property type="evidence" value="ECO:0007669"/>
    <property type="project" value="InterPro"/>
</dbReference>
<feature type="domain" description="COG complex component COG2 C-terminal" evidence="11">
    <location>
        <begin position="505"/>
        <end position="718"/>
    </location>
</feature>
<dbReference type="GO" id="GO:0017119">
    <property type="term" value="C:Golgi transport complex"/>
    <property type="evidence" value="ECO:0007669"/>
    <property type="project" value="TreeGrafter"/>
</dbReference>
<keyword evidence="5" id="KW-0653">Protein transport</keyword>
<dbReference type="GO" id="GO:0006891">
    <property type="term" value="P:intra-Golgi vesicle-mediated transport"/>
    <property type="evidence" value="ECO:0007669"/>
    <property type="project" value="TreeGrafter"/>
</dbReference>
<evidence type="ECO:0000313" key="12">
    <source>
        <dbReference type="EMBL" id="KAG8222083.1"/>
    </source>
</evidence>
<keyword evidence="7" id="KW-0472">Membrane</keyword>
<dbReference type="Proteomes" id="UP000792457">
    <property type="component" value="Unassembled WGS sequence"/>
</dbReference>
<dbReference type="Pfam" id="PF06148">
    <property type="entry name" value="COG2_N"/>
    <property type="match status" value="1"/>
</dbReference>
<organism evidence="12 13">
    <name type="scientific">Ladona fulva</name>
    <name type="common">Scarce chaser dragonfly</name>
    <name type="synonym">Libellula fulva</name>
    <dbReference type="NCBI Taxonomy" id="123851"/>
    <lineage>
        <taxon>Eukaryota</taxon>
        <taxon>Metazoa</taxon>
        <taxon>Ecdysozoa</taxon>
        <taxon>Arthropoda</taxon>
        <taxon>Hexapoda</taxon>
        <taxon>Insecta</taxon>
        <taxon>Pterygota</taxon>
        <taxon>Palaeoptera</taxon>
        <taxon>Odonata</taxon>
        <taxon>Epiprocta</taxon>
        <taxon>Anisoptera</taxon>
        <taxon>Libelluloidea</taxon>
        <taxon>Libellulidae</taxon>
        <taxon>Ladona</taxon>
    </lineage>
</organism>
<dbReference type="Pfam" id="PF12022">
    <property type="entry name" value="COG2_C"/>
    <property type="match status" value="2"/>
</dbReference>
<evidence type="ECO:0000256" key="3">
    <source>
        <dbReference type="ARBA" id="ARBA00020977"/>
    </source>
</evidence>
<evidence type="ECO:0000256" key="4">
    <source>
        <dbReference type="ARBA" id="ARBA00022448"/>
    </source>
</evidence>
<proteinExistence type="inferred from homology"/>
<gene>
    <name evidence="12" type="ORF">J437_LFUL000528</name>
</gene>
<evidence type="ECO:0000256" key="7">
    <source>
        <dbReference type="ARBA" id="ARBA00023136"/>
    </source>
</evidence>
<evidence type="ECO:0000256" key="9">
    <source>
        <dbReference type="SAM" id="MobiDB-lite"/>
    </source>
</evidence>
<dbReference type="AlphaFoldDB" id="A0A8K0JTB9"/>
<name>A0A8K0JTB9_LADFU</name>
<evidence type="ECO:0000259" key="10">
    <source>
        <dbReference type="Pfam" id="PF06148"/>
    </source>
</evidence>
<evidence type="ECO:0000256" key="5">
    <source>
        <dbReference type="ARBA" id="ARBA00022927"/>
    </source>
</evidence>
<accession>A0A8K0JTB9</accession>
<dbReference type="InterPro" id="IPR024602">
    <property type="entry name" value="COG_su2_N"/>
</dbReference>
<evidence type="ECO:0000256" key="1">
    <source>
        <dbReference type="ARBA" id="ARBA00004395"/>
    </source>
</evidence>
<dbReference type="PANTHER" id="PTHR12961:SF0">
    <property type="entry name" value="CONSERVED OLIGOMERIC GOLGI COMPLEX SUBUNIT 2"/>
    <property type="match status" value="1"/>
</dbReference>
<keyword evidence="6" id="KW-0333">Golgi apparatus</keyword>
<dbReference type="EMBL" id="KZ308122">
    <property type="protein sequence ID" value="KAG8222083.1"/>
    <property type="molecule type" value="Genomic_DNA"/>
</dbReference>
<evidence type="ECO:0000313" key="13">
    <source>
        <dbReference type="Proteomes" id="UP000792457"/>
    </source>
</evidence>
<feature type="compositionally biased region" description="Low complexity" evidence="9">
    <location>
        <begin position="480"/>
        <end position="491"/>
    </location>
</feature>
<protein>
    <recommendedName>
        <fullName evidence="3">Conserved oligomeric Golgi complex subunit 2</fullName>
    </recommendedName>
    <alternativeName>
        <fullName evidence="8">Component of oligomeric Golgi complex 2</fullName>
    </alternativeName>
</protein>
<sequence length="757" mass="84590">MSKDVDVYTLPASSNDLCFDGNAFIKESFSADIFLQEHRGRASLETMRDDLGSYLKVLRSATLDLIDQEYADFVGLSSSLVGLDKAVEKIRDPLGQLREEVMTVKSSLEEAVKGIRNQLDARRKLRTERAKLEFLSKALSSLQRLECLLEDEVACKDISSKMNQSLATAERAAAEFNHLTFCLGKCDKVENLNKRTESVRVRLTKLLENMLLEALRCEDKQRDSKDVRSQLTRLLCTYASLGMCDVAEELIGERLIAPTLDEIMKSSTPKNVGRASSINLAEVYCKVLSIVECKLGKLLELTVEGQRPPSVKGFDFLAHSLWPQFVKKMEFHLPNINAPGNPDIFHQRYSETMAFLDQLEKYCGTIVAVERIRSQPSYQPFLNSWNLPVYFQIRFQEIAGSIEAILPSQPYPSNGFDANNIEELMGLKETQPSHEGFWVLQTSTAWDCILRCWDSKILEVGSTDFGQDSSSNYSGENGEDTGTGTEMGSTTPQNPVLAPALLLPICLHRDADQLSARLQTFLLPRVTHLLNQPENKRTQNQDLGHLLQRSLSDSLESLAQIEPLASQCVIRLISQGSLPHLRQCRDIPRFFRRTNRAHPTRPRPYVGAALGPPLNFRAAILASFSSSNSKASTKPNVSSHAWVSSELLSQWMAKIFSEITVQYYADVSEVLTSVQKMEESLRRLKRIKGVGSKVQDGGVESSSTDDDDKIRAQLALDVHCFCQLVENTGLAKGNVKQLPELLELVNNATNKDSSVKS</sequence>
<feature type="domain" description="COG complex component COG2 C-terminal" evidence="11">
    <location>
        <begin position="384"/>
        <end position="457"/>
    </location>
</feature>
<dbReference type="GO" id="GO:0000139">
    <property type="term" value="C:Golgi membrane"/>
    <property type="evidence" value="ECO:0007669"/>
    <property type="project" value="UniProtKB-SubCell"/>
</dbReference>
<feature type="domain" description="Conserved oligomeric Golgi complex subunit 2 N-terminal" evidence="10">
    <location>
        <begin position="17"/>
        <end position="91"/>
    </location>
</feature>
<comment type="subcellular location">
    <subcellularLocation>
        <location evidence="1">Golgi apparatus membrane</location>
        <topology evidence="1">Peripheral membrane protein</topology>
    </subcellularLocation>
</comment>
<comment type="caution">
    <text evidence="12">The sequence shown here is derived from an EMBL/GenBank/DDBJ whole genome shotgun (WGS) entry which is preliminary data.</text>
</comment>
<evidence type="ECO:0000256" key="2">
    <source>
        <dbReference type="ARBA" id="ARBA00007603"/>
    </source>
</evidence>